<gene>
    <name evidence="2" type="ORF">K458DRAFT_392028</name>
</gene>
<dbReference type="AlphaFoldDB" id="A0A6G1ISK6"/>
<feature type="region of interest" description="Disordered" evidence="1">
    <location>
        <begin position="168"/>
        <end position="204"/>
    </location>
</feature>
<evidence type="ECO:0000313" key="2">
    <source>
        <dbReference type="EMBL" id="KAF2681237.1"/>
    </source>
</evidence>
<name>A0A6G1ISK6_9PLEO</name>
<dbReference type="EMBL" id="MU005592">
    <property type="protein sequence ID" value="KAF2681237.1"/>
    <property type="molecule type" value="Genomic_DNA"/>
</dbReference>
<protein>
    <submittedName>
        <fullName evidence="2">Uncharacterized protein</fullName>
    </submittedName>
</protein>
<sequence length="325" mass="34449">MSSPRQGRERRTPQLGVNMRNFSALLKSVFTAAHDATRGEAPRSASGERAGQQHSSLRSMHASPPNAGTACAPDIHVPTYTPSDRALVSRDPPARRIQGNGWMRHSASGAMVMLAPELIGWPFRRSSAAPELVAPPATPAPLCRGAPSKGGASGGLMSRVRCHIYPSGPEPPAARSVSPIPAPRAPEASKEQPAPNEMKSPPAAVRSCSSARGRFCFCASRIMADPASQATQASTSTPATTPSALRYLLLSCLHPIVHISRAFLARGSRARTSWVTFSLHSVSPHPCQFVTGERIGSDPDHIALNTTRVLRPSALHCDLLAAPHT</sequence>
<accession>A0A6G1ISK6</accession>
<organism evidence="2 3">
    <name type="scientific">Lentithecium fluviatile CBS 122367</name>
    <dbReference type="NCBI Taxonomy" id="1168545"/>
    <lineage>
        <taxon>Eukaryota</taxon>
        <taxon>Fungi</taxon>
        <taxon>Dikarya</taxon>
        <taxon>Ascomycota</taxon>
        <taxon>Pezizomycotina</taxon>
        <taxon>Dothideomycetes</taxon>
        <taxon>Pleosporomycetidae</taxon>
        <taxon>Pleosporales</taxon>
        <taxon>Massarineae</taxon>
        <taxon>Lentitheciaceae</taxon>
        <taxon>Lentithecium</taxon>
    </lineage>
</organism>
<proteinExistence type="predicted"/>
<evidence type="ECO:0000313" key="3">
    <source>
        <dbReference type="Proteomes" id="UP000799291"/>
    </source>
</evidence>
<feature type="region of interest" description="Disordered" evidence="1">
    <location>
        <begin position="36"/>
        <end position="99"/>
    </location>
</feature>
<keyword evidence="3" id="KW-1185">Reference proteome</keyword>
<reference evidence="2" key="1">
    <citation type="journal article" date="2020" name="Stud. Mycol.">
        <title>101 Dothideomycetes genomes: a test case for predicting lifestyles and emergence of pathogens.</title>
        <authorList>
            <person name="Haridas S."/>
            <person name="Albert R."/>
            <person name="Binder M."/>
            <person name="Bloem J."/>
            <person name="Labutti K."/>
            <person name="Salamov A."/>
            <person name="Andreopoulos B."/>
            <person name="Baker S."/>
            <person name="Barry K."/>
            <person name="Bills G."/>
            <person name="Bluhm B."/>
            <person name="Cannon C."/>
            <person name="Castanera R."/>
            <person name="Culley D."/>
            <person name="Daum C."/>
            <person name="Ezra D."/>
            <person name="Gonzalez J."/>
            <person name="Henrissat B."/>
            <person name="Kuo A."/>
            <person name="Liang C."/>
            <person name="Lipzen A."/>
            <person name="Lutzoni F."/>
            <person name="Magnuson J."/>
            <person name="Mondo S."/>
            <person name="Nolan M."/>
            <person name="Ohm R."/>
            <person name="Pangilinan J."/>
            <person name="Park H.-J."/>
            <person name="Ramirez L."/>
            <person name="Alfaro M."/>
            <person name="Sun H."/>
            <person name="Tritt A."/>
            <person name="Yoshinaga Y."/>
            <person name="Zwiers L.-H."/>
            <person name="Turgeon B."/>
            <person name="Goodwin S."/>
            <person name="Spatafora J."/>
            <person name="Crous P."/>
            <person name="Grigoriev I."/>
        </authorList>
    </citation>
    <scope>NUCLEOTIDE SEQUENCE</scope>
    <source>
        <strain evidence="2">CBS 122367</strain>
    </source>
</reference>
<evidence type="ECO:0000256" key="1">
    <source>
        <dbReference type="SAM" id="MobiDB-lite"/>
    </source>
</evidence>
<dbReference type="Proteomes" id="UP000799291">
    <property type="component" value="Unassembled WGS sequence"/>
</dbReference>